<gene>
    <name evidence="12" type="primary">galE</name>
    <name evidence="12" type="ORF">AB2B41_20075</name>
</gene>
<evidence type="ECO:0000256" key="5">
    <source>
        <dbReference type="ARBA" id="ARBA00013189"/>
    </source>
</evidence>
<dbReference type="Gene3D" id="3.40.50.720">
    <property type="entry name" value="NAD(P)-binding Rossmann-like Domain"/>
    <property type="match status" value="1"/>
</dbReference>
<evidence type="ECO:0000259" key="11">
    <source>
        <dbReference type="Pfam" id="PF01370"/>
    </source>
</evidence>
<dbReference type="EC" id="5.1.3.2" evidence="5 10"/>
<comment type="similarity">
    <text evidence="4 10">Belongs to the NAD(P)-dependent epimerase/dehydratase family.</text>
</comment>
<dbReference type="SUPFAM" id="SSF51735">
    <property type="entry name" value="NAD(P)-binding Rossmann-fold domains"/>
    <property type="match status" value="1"/>
</dbReference>
<protein>
    <recommendedName>
        <fullName evidence="6 10">UDP-glucose 4-epimerase</fullName>
        <ecNumber evidence="5 10">5.1.3.2</ecNumber>
    </recommendedName>
</protein>
<evidence type="ECO:0000256" key="6">
    <source>
        <dbReference type="ARBA" id="ARBA00018569"/>
    </source>
</evidence>
<dbReference type="Gene3D" id="3.90.25.10">
    <property type="entry name" value="UDP-galactose 4-epimerase, domain 1"/>
    <property type="match status" value="1"/>
</dbReference>
<reference evidence="12 13" key="1">
    <citation type="submission" date="2024-07" db="EMBL/GenBank/DDBJ databases">
        <title>Marimonas sp.nov., isolated from tidal-flat sediment.</title>
        <authorList>
            <person name="Jayan J.N."/>
            <person name="Lee S.S."/>
        </authorList>
    </citation>
    <scope>NUCLEOTIDE SEQUENCE [LARGE SCALE GENOMIC DNA]</scope>
    <source>
        <strain evidence="12 13">MJW-29</strain>
    </source>
</reference>
<dbReference type="InterPro" id="IPR005886">
    <property type="entry name" value="UDP_G4E"/>
</dbReference>
<dbReference type="RefSeq" id="WP_367879612.1">
    <property type="nucleotide sequence ID" value="NZ_JBFNXX010000024.1"/>
</dbReference>
<evidence type="ECO:0000256" key="3">
    <source>
        <dbReference type="ARBA" id="ARBA00004947"/>
    </source>
</evidence>
<organism evidence="12 13">
    <name type="scientific">Sulfitobacter sediminis</name>
    <dbReference type="NCBI Taxonomy" id="3234186"/>
    <lineage>
        <taxon>Bacteria</taxon>
        <taxon>Pseudomonadati</taxon>
        <taxon>Pseudomonadota</taxon>
        <taxon>Alphaproteobacteria</taxon>
        <taxon>Rhodobacterales</taxon>
        <taxon>Roseobacteraceae</taxon>
        <taxon>Sulfitobacter</taxon>
    </lineage>
</organism>
<feature type="domain" description="NAD-dependent epimerase/dehydratase" evidence="11">
    <location>
        <begin position="5"/>
        <end position="263"/>
    </location>
</feature>
<dbReference type="PANTHER" id="PTHR43725">
    <property type="entry name" value="UDP-GLUCOSE 4-EPIMERASE"/>
    <property type="match status" value="1"/>
</dbReference>
<name>A0ABV3RV63_9RHOB</name>
<dbReference type="Proteomes" id="UP001556098">
    <property type="component" value="Unassembled WGS sequence"/>
</dbReference>
<dbReference type="InterPro" id="IPR036291">
    <property type="entry name" value="NAD(P)-bd_dom_sf"/>
</dbReference>
<keyword evidence="8" id="KW-0299">Galactose metabolism</keyword>
<keyword evidence="13" id="KW-1185">Reference proteome</keyword>
<evidence type="ECO:0000256" key="10">
    <source>
        <dbReference type="RuleBase" id="RU366046"/>
    </source>
</evidence>
<comment type="catalytic activity">
    <reaction evidence="1 10">
        <text>UDP-alpha-D-glucose = UDP-alpha-D-galactose</text>
        <dbReference type="Rhea" id="RHEA:22168"/>
        <dbReference type="ChEBI" id="CHEBI:58885"/>
        <dbReference type="ChEBI" id="CHEBI:66914"/>
        <dbReference type="EC" id="5.1.3.2"/>
    </reaction>
</comment>
<evidence type="ECO:0000313" key="12">
    <source>
        <dbReference type="EMBL" id="MEW9921913.1"/>
    </source>
</evidence>
<comment type="pathway">
    <text evidence="3 10">Carbohydrate metabolism; galactose metabolism.</text>
</comment>
<dbReference type="EMBL" id="JBFNXX010000024">
    <property type="protein sequence ID" value="MEW9921913.1"/>
    <property type="molecule type" value="Genomic_DNA"/>
</dbReference>
<keyword evidence="7 10" id="KW-0520">NAD</keyword>
<comment type="caution">
    <text evidence="12">The sequence shown here is derived from an EMBL/GenBank/DDBJ whole genome shotgun (WGS) entry which is preliminary data.</text>
</comment>
<evidence type="ECO:0000256" key="9">
    <source>
        <dbReference type="ARBA" id="ARBA00023235"/>
    </source>
</evidence>
<evidence type="ECO:0000256" key="8">
    <source>
        <dbReference type="ARBA" id="ARBA00023144"/>
    </source>
</evidence>
<evidence type="ECO:0000313" key="13">
    <source>
        <dbReference type="Proteomes" id="UP001556098"/>
    </source>
</evidence>
<comment type="subunit">
    <text evidence="10">Homodimer.</text>
</comment>
<sequence length="357" mass="38607">MTARVLLTGGAGFIGSHTYLALLEAGFEVVIVDDFSNAEQSVPDRLEEITGTAPRVIRADVSDAAALASVFAAERIDAVIHFAARKSVPQSLARPQGFFDANIAALLTLLRVMDRHRVATLVYSSSATVYGQPEALPIPEHAPLGYTNPYGLSKLMGEQFLNQCVRTRPDWAVGILRYFNPAGAHPSGLIGEAPLSDGGNLMPLVARVARGELPAIDIHGRDYGTPDGTGVRDFIHVSDLAEGHVLSLDRLLRHRRSHTVNLGRGQGYSVLEVVKAYERASGRRIPYRFRSRREGDVAASYADPSMARAVLGFQASRDLNDMCRSSWAWETRSSAGLTAAVPVWSMTATQSLPNLSA</sequence>
<accession>A0ABV3RV63</accession>
<dbReference type="CDD" id="cd05247">
    <property type="entry name" value="UDP_G4E_1_SDR_e"/>
    <property type="match status" value="1"/>
</dbReference>
<evidence type="ECO:0000256" key="4">
    <source>
        <dbReference type="ARBA" id="ARBA00007637"/>
    </source>
</evidence>
<dbReference type="PANTHER" id="PTHR43725:SF47">
    <property type="entry name" value="UDP-GLUCOSE 4-EPIMERASE"/>
    <property type="match status" value="1"/>
</dbReference>
<proteinExistence type="inferred from homology"/>
<evidence type="ECO:0000256" key="2">
    <source>
        <dbReference type="ARBA" id="ARBA00001911"/>
    </source>
</evidence>
<keyword evidence="9 10" id="KW-0413">Isomerase</keyword>
<comment type="cofactor">
    <cofactor evidence="2 10">
        <name>NAD(+)</name>
        <dbReference type="ChEBI" id="CHEBI:57540"/>
    </cofactor>
</comment>
<evidence type="ECO:0000256" key="7">
    <source>
        <dbReference type="ARBA" id="ARBA00023027"/>
    </source>
</evidence>
<dbReference type="NCBIfam" id="TIGR01179">
    <property type="entry name" value="galE"/>
    <property type="match status" value="1"/>
</dbReference>
<keyword evidence="10" id="KW-0119">Carbohydrate metabolism</keyword>
<dbReference type="Pfam" id="PF01370">
    <property type="entry name" value="Epimerase"/>
    <property type="match status" value="1"/>
</dbReference>
<dbReference type="GO" id="GO:0003978">
    <property type="term" value="F:UDP-glucose 4-epimerase activity"/>
    <property type="evidence" value="ECO:0007669"/>
    <property type="project" value="UniProtKB-EC"/>
</dbReference>
<evidence type="ECO:0000256" key="1">
    <source>
        <dbReference type="ARBA" id="ARBA00000083"/>
    </source>
</evidence>
<dbReference type="InterPro" id="IPR001509">
    <property type="entry name" value="Epimerase_deHydtase"/>
</dbReference>